<dbReference type="EMBL" id="JAWDJW010000205">
    <property type="protein sequence ID" value="KAK3081318.1"/>
    <property type="molecule type" value="Genomic_DNA"/>
</dbReference>
<comment type="caution">
    <text evidence="1">The sequence shown here is derived from an EMBL/GenBank/DDBJ whole genome shotgun (WGS) entry which is preliminary data.</text>
</comment>
<reference evidence="1" key="1">
    <citation type="submission" date="2024-09" db="EMBL/GenBank/DDBJ databases">
        <title>Black Yeasts Isolated from many extreme environments.</title>
        <authorList>
            <person name="Coleine C."/>
            <person name="Stajich J.E."/>
            <person name="Selbmann L."/>
        </authorList>
    </citation>
    <scope>NUCLEOTIDE SEQUENCE</scope>
    <source>
        <strain evidence="1">CCFEE 5737</strain>
    </source>
</reference>
<keyword evidence="2" id="KW-1185">Reference proteome</keyword>
<sequence length="176" mass="19423">MSPPKAPPPRPHTDTRAHQTLTSDLLALQTIIEDQQNCPNASPQDYSTITRQALSQLSKTIDSIRELPIDTDAQLHGKAEIVQQTASGYLINRGIQGEVARQHQQQQKQKERDIRGTGSDVGKGGNGGDKRNVGKANMREAAKRPLRELKDMVKRAIAVVEGRKQKGKRRTRGGPH</sequence>
<protein>
    <submittedName>
        <fullName evidence="1">Uncharacterized protein</fullName>
    </submittedName>
</protein>
<gene>
    <name evidence="1" type="ORF">LTS18_008019</name>
</gene>
<accession>A0ACC3DX74</accession>
<organism evidence="1 2">
    <name type="scientific">Coniosporium uncinatum</name>
    <dbReference type="NCBI Taxonomy" id="93489"/>
    <lineage>
        <taxon>Eukaryota</taxon>
        <taxon>Fungi</taxon>
        <taxon>Dikarya</taxon>
        <taxon>Ascomycota</taxon>
        <taxon>Pezizomycotina</taxon>
        <taxon>Dothideomycetes</taxon>
        <taxon>Dothideomycetes incertae sedis</taxon>
        <taxon>Coniosporium</taxon>
    </lineage>
</organism>
<dbReference type="Proteomes" id="UP001186974">
    <property type="component" value="Unassembled WGS sequence"/>
</dbReference>
<evidence type="ECO:0000313" key="2">
    <source>
        <dbReference type="Proteomes" id="UP001186974"/>
    </source>
</evidence>
<proteinExistence type="predicted"/>
<evidence type="ECO:0000313" key="1">
    <source>
        <dbReference type="EMBL" id="KAK3081318.1"/>
    </source>
</evidence>
<name>A0ACC3DX74_9PEZI</name>